<evidence type="ECO:0000256" key="1">
    <source>
        <dbReference type="SAM" id="MobiDB-lite"/>
    </source>
</evidence>
<dbReference type="Proteomes" id="UP000245119">
    <property type="component" value="Linkage Group LG4"/>
</dbReference>
<sequence length="434" mass="48362">MTSLVTSTNLVPLESFTNCHMTSETLTGNRRGTKEKRRIMGIGTFVIDRPFDKHLKFRKNLQDFQEQHRGVAKSQVKQLPVPFRLSNLKKDESAGETRIGELLPLLRRVSTGHLRDRKSSSPSPSSSDSVEVKKEDEGQVKSDGCLPPLTVATCKLATNGLQKRGAVHEKRKNQAVDRCMENGSPSTPREVSETERLPRLQTLNKLSLHRETTRFKTAFESSGPSSKHHVMATKTKLLGDLIQAGKMARPYPATPTSQLDPGYNKRYRLPPVGVERRAPVESPPVLEMEWIDLVNIQLVDYDDYDRYASRRLPSVSRGNRCNCLQPYATLGQERNDEVGQKLNKGAGQGLDEGVGQELDEGVGQELKEREGQALDEGVGQELDEREGQALAEGVGQELDEGGQELGERVVQKLDEEENPREMVQSSFGKYSSKS</sequence>
<feature type="region of interest" description="Disordered" evidence="1">
    <location>
        <begin position="369"/>
        <end position="434"/>
    </location>
</feature>
<organism evidence="2 3">
    <name type="scientific">Pomacea canaliculata</name>
    <name type="common">Golden apple snail</name>
    <dbReference type="NCBI Taxonomy" id="400727"/>
    <lineage>
        <taxon>Eukaryota</taxon>
        <taxon>Metazoa</taxon>
        <taxon>Spiralia</taxon>
        <taxon>Lophotrochozoa</taxon>
        <taxon>Mollusca</taxon>
        <taxon>Gastropoda</taxon>
        <taxon>Caenogastropoda</taxon>
        <taxon>Architaenioglossa</taxon>
        <taxon>Ampullarioidea</taxon>
        <taxon>Ampullariidae</taxon>
        <taxon>Pomacea</taxon>
    </lineage>
</organism>
<gene>
    <name evidence="2" type="ORF">C0Q70_06982</name>
</gene>
<keyword evidence="3" id="KW-1185">Reference proteome</keyword>
<evidence type="ECO:0000313" key="3">
    <source>
        <dbReference type="Proteomes" id="UP000245119"/>
    </source>
</evidence>
<dbReference type="AlphaFoldDB" id="A0A2T7PDT6"/>
<dbReference type="EMBL" id="PZQS01000004">
    <property type="protein sequence ID" value="PVD31568.1"/>
    <property type="molecule type" value="Genomic_DNA"/>
</dbReference>
<feature type="region of interest" description="Disordered" evidence="1">
    <location>
        <begin position="112"/>
        <end position="144"/>
    </location>
</feature>
<name>A0A2T7PDT6_POMCA</name>
<evidence type="ECO:0000313" key="2">
    <source>
        <dbReference type="EMBL" id="PVD31568.1"/>
    </source>
</evidence>
<accession>A0A2T7PDT6</accession>
<feature type="compositionally biased region" description="Polar residues" evidence="1">
    <location>
        <begin position="423"/>
        <end position="434"/>
    </location>
</feature>
<reference evidence="2 3" key="1">
    <citation type="submission" date="2018-04" db="EMBL/GenBank/DDBJ databases">
        <title>The genome of golden apple snail Pomacea canaliculata provides insight into stress tolerance and invasive adaptation.</title>
        <authorList>
            <person name="Liu C."/>
            <person name="Liu B."/>
            <person name="Ren Y."/>
            <person name="Zhang Y."/>
            <person name="Wang H."/>
            <person name="Li S."/>
            <person name="Jiang F."/>
            <person name="Yin L."/>
            <person name="Zhang G."/>
            <person name="Qian W."/>
            <person name="Fan W."/>
        </authorList>
    </citation>
    <scope>NUCLEOTIDE SEQUENCE [LARGE SCALE GENOMIC DNA]</scope>
    <source>
        <strain evidence="2">SZHN2017</strain>
        <tissue evidence="2">Muscle</tissue>
    </source>
</reference>
<feature type="compositionally biased region" description="Low complexity" evidence="1">
    <location>
        <begin position="120"/>
        <end position="129"/>
    </location>
</feature>
<proteinExistence type="predicted"/>
<feature type="compositionally biased region" description="Basic and acidic residues" evidence="1">
    <location>
        <begin position="130"/>
        <end position="140"/>
    </location>
</feature>
<comment type="caution">
    <text evidence="2">The sequence shown here is derived from an EMBL/GenBank/DDBJ whole genome shotgun (WGS) entry which is preliminary data.</text>
</comment>
<protein>
    <submittedName>
        <fullName evidence="2">Uncharacterized protein</fullName>
    </submittedName>
</protein>